<keyword evidence="3" id="KW-1185">Reference proteome</keyword>
<dbReference type="Pfam" id="PF03992">
    <property type="entry name" value="ABM"/>
    <property type="match status" value="1"/>
</dbReference>
<keyword evidence="2" id="KW-0560">Oxidoreductase</keyword>
<organism evidence="2 3">
    <name type="scientific">Kineosporia babensis</name>
    <dbReference type="NCBI Taxonomy" id="499548"/>
    <lineage>
        <taxon>Bacteria</taxon>
        <taxon>Bacillati</taxon>
        <taxon>Actinomycetota</taxon>
        <taxon>Actinomycetes</taxon>
        <taxon>Kineosporiales</taxon>
        <taxon>Kineosporiaceae</taxon>
        <taxon>Kineosporia</taxon>
    </lineage>
</organism>
<evidence type="ECO:0000313" key="3">
    <source>
        <dbReference type="Proteomes" id="UP001138997"/>
    </source>
</evidence>
<proteinExistence type="predicted"/>
<comment type="caution">
    <text evidence="2">The sequence shown here is derived from an EMBL/GenBank/DDBJ whole genome shotgun (WGS) entry which is preliminary data.</text>
</comment>
<dbReference type="AlphaFoldDB" id="A0A9X1STU8"/>
<dbReference type="Gene3D" id="3.30.70.100">
    <property type="match status" value="1"/>
</dbReference>
<dbReference type="InterPro" id="IPR007138">
    <property type="entry name" value="ABM_dom"/>
</dbReference>
<keyword evidence="2" id="KW-0503">Monooxygenase</keyword>
<feature type="domain" description="ABM" evidence="1">
    <location>
        <begin position="1"/>
        <end position="92"/>
    </location>
</feature>
<sequence length="110" mass="12534">MFVVTRYRVPEPESEQFAQLARQALEALAERPGCLEGRVSRSIDEPDLWLLSTRWQSVGTYRRALSHPEVKVRAVPLMYRCIDEPTAFEDQVSFAAGQGLTEHESDLIVE</sequence>
<dbReference type="PROSITE" id="PS51725">
    <property type="entry name" value="ABM"/>
    <property type="match status" value="1"/>
</dbReference>
<gene>
    <name evidence="2" type="ORF">LR394_12445</name>
</gene>
<dbReference type="RefSeq" id="WP_231441182.1">
    <property type="nucleotide sequence ID" value="NZ_JAJOMB010000005.1"/>
</dbReference>
<dbReference type="SUPFAM" id="SSF54909">
    <property type="entry name" value="Dimeric alpha+beta barrel"/>
    <property type="match status" value="1"/>
</dbReference>
<dbReference type="EMBL" id="JAJOMB010000005">
    <property type="protein sequence ID" value="MCD5311711.1"/>
    <property type="molecule type" value="Genomic_DNA"/>
</dbReference>
<dbReference type="Proteomes" id="UP001138997">
    <property type="component" value="Unassembled WGS sequence"/>
</dbReference>
<evidence type="ECO:0000259" key="1">
    <source>
        <dbReference type="PROSITE" id="PS51725"/>
    </source>
</evidence>
<name>A0A9X1STU8_9ACTN</name>
<dbReference type="GO" id="GO:0004497">
    <property type="term" value="F:monooxygenase activity"/>
    <property type="evidence" value="ECO:0007669"/>
    <property type="project" value="UniProtKB-KW"/>
</dbReference>
<protein>
    <submittedName>
        <fullName evidence="2">Antibiotic biosynthesis monooxygenase</fullName>
    </submittedName>
</protein>
<reference evidence="2" key="1">
    <citation type="submission" date="2021-11" db="EMBL/GenBank/DDBJ databases">
        <title>Streptomyces corallinus and Kineosporia corallina sp. nov., two new coral-derived marine actinobacteria.</title>
        <authorList>
            <person name="Buangrab K."/>
            <person name="Sutthacheep M."/>
            <person name="Yeemin T."/>
            <person name="Harunari E."/>
            <person name="Igarashi Y."/>
            <person name="Sripreechasak P."/>
            <person name="Kanchanasin P."/>
            <person name="Tanasupawat S."/>
            <person name="Phongsopitanun W."/>
        </authorList>
    </citation>
    <scope>NUCLEOTIDE SEQUENCE</scope>
    <source>
        <strain evidence="2">JCM 31032</strain>
    </source>
</reference>
<accession>A0A9X1STU8</accession>
<evidence type="ECO:0000313" key="2">
    <source>
        <dbReference type="EMBL" id="MCD5311711.1"/>
    </source>
</evidence>
<dbReference type="InterPro" id="IPR011008">
    <property type="entry name" value="Dimeric_a/b-barrel"/>
</dbReference>